<dbReference type="OrthoDB" id="9831587at2"/>
<gene>
    <name evidence="1" type="ORF">SAMN05216215_104956</name>
</gene>
<reference evidence="2" key="1">
    <citation type="submission" date="2016-10" db="EMBL/GenBank/DDBJ databases">
        <authorList>
            <person name="Varghese N."/>
            <person name="Submissions S."/>
        </authorList>
    </citation>
    <scope>NUCLEOTIDE SEQUENCE [LARGE SCALE GENOMIC DNA]</scope>
    <source>
        <strain evidence="2">CGMCC 4.3530</strain>
    </source>
</reference>
<dbReference type="EMBL" id="FNOK01000049">
    <property type="protein sequence ID" value="SDZ16369.1"/>
    <property type="molecule type" value="Genomic_DNA"/>
</dbReference>
<protein>
    <submittedName>
        <fullName evidence="1">Uncharacterized protein</fullName>
    </submittedName>
</protein>
<keyword evidence="2" id="KW-1185">Reference proteome</keyword>
<evidence type="ECO:0000313" key="1">
    <source>
        <dbReference type="EMBL" id="SDZ16369.1"/>
    </source>
</evidence>
<dbReference type="RefSeq" id="WP_093274703.1">
    <property type="nucleotide sequence ID" value="NZ_FNOK01000049.1"/>
</dbReference>
<accession>A0A1H3QUH7</accession>
<dbReference type="Proteomes" id="UP000199529">
    <property type="component" value="Unassembled WGS sequence"/>
</dbReference>
<dbReference type="AlphaFoldDB" id="A0A1H3QUH7"/>
<evidence type="ECO:0000313" key="2">
    <source>
        <dbReference type="Proteomes" id="UP000199529"/>
    </source>
</evidence>
<name>A0A1H3QUH7_9PSEU</name>
<proteinExistence type="predicted"/>
<sequence length="154" mass="16736">MFVWDQGVIMPSEMNGFDELDEMFLHLAPEMSDNLSVAVANHLDNGDELAAAQALAAFAERRQLSVSRADRRTLRDVIESHNGDLTCIDLLDGRAGARLNGDTKLLPALPLQARDTVPMRTAPRPPVADVAAAQTAVLPLPVIRPLGTGAHHRW</sequence>
<organism evidence="1 2">
    <name type="scientific">Saccharopolyspora shandongensis</name>
    <dbReference type="NCBI Taxonomy" id="418495"/>
    <lineage>
        <taxon>Bacteria</taxon>
        <taxon>Bacillati</taxon>
        <taxon>Actinomycetota</taxon>
        <taxon>Actinomycetes</taxon>
        <taxon>Pseudonocardiales</taxon>
        <taxon>Pseudonocardiaceae</taxon>
        <taxon>Saccharopolyspora</taxon>
    </lineage>
</organism>